<organism evidence="8 9">
    <name type="scientific">Streptomyces cinerochromogenes</name>
    <dbReference type="NCBI Taxonomy" id="66422"/>
    <lineage>
        <taxon>Bacteria</taxon>
        <taxon>Bacillati</taxon>
        <taxon>Actinomycetota</taxon>
        <taxon>Actinomycetes</taxon>
        <taxon>Kitasatosporales</taxon>
        <taxon>Streptomycetaceae</taxon>
        <taxon>Streptomyces</taxon>
    </lineage>
</organism>
<dbReference type="SFLD" id="SFLDS00029">
    <property type="entry name" value="Radical_SAM"/>
    <property type="match status" value="1"/>
</dbReference>
<keyword evidence="5" id="KW-0411">Iron-sulfur</keyword>
<evidence type="ECO:0000256" key="1">
    <source>
        <dbReference type="ARBA" id="ARBA00001966"/>
    </source>
</evidence>
<dbReference type="Proteomes" id="UP001604267">
    <property type="component" value="Unassembled WGS sequence"/>
</dbReference>
<dbReference type="RefSeq" id="WP_392819537.1">
    <property type="nucleotide sequence ID" value="NZ_JBICYV010000012.1"/>
</dbReference>
<dbReference type="InterPro" id="IPR006638">
    <property type="entry name" value="Elp3/MiaA/NifB-like_rSAM"/>
</dbReference>
<feature type="domain" description="Radical SAM core" evidence="7">
    <location>
        <begin position="222"/>
        <end position="454"/>
    </location>
</feature>
<protein>
    <submittedName>
        <fullName evidence="8">B12-binding domain-containing radical SAM protein</fullName>
    </submittedName>
</protein>
<keyword evidence="4" id="KW-0408">Iron</keyword>
<dbReference type="PROSITE" id="PS51918">
    <property type="entry name" value="RADICAL_SAM"/>
    <property type="match status" value="1"/>
</dbReference>
<dbReference type="InterPro" id="IPR013785">
    <property type="entry name" value="Aldolase_TIM"/>
</dbReference>
<dbReference type="CDD" id="cd02068">
    <property type="entry name" value="radical_SAM_B12_BD"/>
    <property type="match status" value="1"/>
</dbReference>
<dbReference type="InterPro" id="IPR006158">
    <property type="entry name" value="Cobalamin-bd"/>
</dbReference>
<keyword evidence="3" id="KW-0479">Metal-binding</keyword>
<dbReference type="InterPro" id="IPR051198">
    <property type="entry name" value="BchE-like"/>
</dbReference>
<proteinExistence type="predicted"/>
<evidence type="ECO:0000259" key="7">
    <source>
        <dbReference type="PROSITE" id="PS51918"/>
    </source>
</evidence>
<keyword evidence="2" id="KW-0949">S-adenosyl-L-methionine</keyword>
<dbReference type="Gene3D" id="3.40.50.280">
    <property type="entry name" value="Cobalamin-binding domain"/>
    <property type="match status" value="1"/>
</dbReference>
<sequence length="520" mass="57837">MIRTDVLPPAVRFASFPCTGGGMTLKLLLANAPNPTDNRNASNYACYPHIGIVQLATATREALGDRVDIRVVDGGISNTETVQRAVRDFAPDVVGISALTPTYSEALKIADTAKACGARVVLGDDHAIFFPEMILRNRPQIDYVIANDGGEIPFVELIRSLLGGSGPLSEVSSLAYRHEGRIHVNPAPKYALSLRNTIPDLTFIDDVLDVYAENYRVQFGHLHGHQVRPVTVNNARGCENGHKRCTYCSIADLTVNTGDPRGFWKTIDQYNREHGINLFFEVYDSFTASPRYVDALIDSTPPHLKRRIDDGELQLMVYARALGLTKRNNVDKLRRLGVTRANIGLDAADPEMLEAQRKNKTTGETNLEAIRMLNRAGISVHASYIAGAPGERPETLDRTIAGIRQMLGEVELSSVEFSRFIPLPNSPAWDLLVDYERPNFFKSSEEIDRYLTDLGITVTRDDREEMFARFGDRDLLDIDELGAFWADNFTHISEKYALERISEVDEMVCAHNVRTGNNVG</sequence>
<dbReference type="CDD" id="cd01335">
    <property type="entry name" value="Radical_SAM"/>
    <property type="match status" value="1"/>
</dbReference>
<evidence type="ECO:0000313" key="9">
    <source>
        <dbReference type="Proteomes" id="UP001604267"/>
    </source>
</evidence>
<gene>
    <name evidence="8" type="ORF">ACGFZB_24550</name>
</gene>
<reference evidence="8 9" key="1">
    <citation type="submission" date="2024-10" db="EMBL/GenBank/DDBJ databases">
        <title>The Natural Products Discovery Center: Release of the First 8490 Sequenced Strains for Exploring Actinobacteria Biosynthetic Diversity.</title>
        <authorList>
            <person name="Kalkreuter E."/>
            <person name="Kautsar S.A."/>
            <person name="Yang D."/>
            <person name="Bader C.D."/>
            <person name="Teijaro C.N."/>
            <person name="Fluegel L."/>
            <person name="Davis C.M."/>
            <person name="Simpson J.R."/>
            <person name="Lauterbach L."/>
            <person name="Steele A.D."/>
            <person name="Gui C."/>
            <person name="Meng S."/>
            <person name="Li G."/>
            <person name="Viehrig K."/>
            <person name="Ye F."/>
            <person name="Su P."/>
            <person name="Kiefer A.F."/>
            <person name="Nichols A."/>
            <person name="Cepeda A.J."/>
            <person name="Yan W."/>
            <person name="Fan B."/>
            <person name="Jiang Y."/>
            <person name="Adhikari A."/>
            <person name="Zheng C.-J."/>
            <person name="Schuster L."/>
            <person name="Cowan T.M."/>
            <person name="Smanski M.J."/>
            <person name="Chevrette M.G."/>
            <person name="De Carvalho L.P.S."/>
            <person name="Shen B."/>
        </authorList>
    </citation>
    <scope>NUCLEOTIDE SEQUENCE [LARGE SCALE GENOMIC DNA]</scope>
    <source>
        <strain evidence="8 9">NPDC048320</strain>
    </source>
</reference>
<accession>A0ABW7B8R4</accession>
<dbReference type="Pfam" id="PF02310">
    <property type="entry name" value="B12-binding"/>
    <property type="match status" value="1"/>
</dbReference>
<keyword evidence="9" id="KW-1185">Reference proteome</keyword>
<dbReference type="SUPFAM" id="SSF102114">
    <property type="entry name" value="Radical SAM enzymes"/>
    <property type="match status" value="1"/>
</dbReference>
<dbReference type="PANTHER" id="PTHR43409">
    <property type="entry name" value="ANAEROBIC MAGNESIUM-PROTOPORPHYRIN IX MONOMETHYL ESTER CYCLASE-RELATED"/>
    <property type="match status" value="1"/>
</dbReference>
<comment type="cofactor">
    <cofactor evidence="1">
        <name>[4Fe-4S] cluster</name>
        <dbReference type="ChEBI" id="CHEBI:49883"/>
    </cofactor>
</comment>
<dbReference type="InterPro" id="IPR007197">
    <property type="entry name" value="rSAM"/>
</dbReference>
<dbReference type="PANTHER" id="PTHR43409:SF7">
    <property type="entry name" value="BLL1977 PROTEIN"/>
    <property type="match status" value="1"/>
</dbReference>
<name>A0ABW7B8R4_9ACTN</name>
<dbReference type="Pfam" id="PF04055">
    <property type="entry name" value="Radical_SAM"/>
    <property type="match status" value="1"/>
</dbReference>
<dbReference type="Gene3D" id="3.20.20.70">
    <property type="entry name" value="Aldolase class I"/>
    <property type="match status" value="1"/>
</dbReference>
<evidence type="ECO:0000256" key="3">
    <source>
        <dbReference type="ARBA" id="ARBA00022723"/>
    </source>
</evidence>
<dbReference type="EMBL" id="JBICYV010000012">
    <property type="protein sequence ID" value="MFG3013574.1"/>
    <property type="molecule type" value="Genomic_DNA"/>
</dbReference>
<evidence type="ECO:0000256" key="5">
    <source>
        <dbReference type="ARBA" id="ARBA00023014"/>
    </source>
</evidence>
<dbReference type="SFLD" id="SFLDG01082">
    <property type="entry name" value="B12-binding_domain_containing"/>
    <property type="match status" value="1"/>
</dbReference>
<dbReference type="SMART" id="SM00729">
    <property type="entry name" value="Elp3"/>
    <property type="match status" value="1"/>
</dbReference>
<evidence type="ECO:0000256" key="2">
    <source>
        <dbReference type="ARBA" id="ARBA00022691"/>
    </source>
</evidence>
<dbReference type="PROSITE" id="PS51332">
    <property type="entry name" value="B12_BINDING"/>
    <property type="match status" value="1"/>
</dbReference>
<evidence type="ECO:0000256" key="4">
    <source>
        <dbReference type="ARBA" id="ARBA00023004"/>
    </source>
</evidence>
<evidence type="ECO:0000259" key="6">
    <source>
        <dbReference type="PROSITE" id="PS51332"/>
    </source>
</evidence>
<feature type="domain" description="B12-binding" evidence="6">
    <location>
        <begin position="35"/>
        <end position="168"/>
    </location>
</feature>
<dbReference type="InterPro" id="IPR058240">
    <property type="entry name" value="rSAM_sf"/>
</dbReference>
<comment type="caution">
    <text evidence="8">The sequence shown here is derived from an EMBL/GenBank/DDBJ whole genome shotgun (WGS) entry which is preliminary data.</text>
</comment>
<evidence type="ECO:0000313" key="8">
    <source>
        <dbReference type="EMBL" id="MFG3013574.1"/>
    </source>
</evidence>